<keyword evidence="2" id="KW-1185">Reference proteome</keyword>
<evidence type="ECO:0000313" key="1">
    <source>
        <dbReference type="EMBL" id="RIH89563.1"/>
    </source>
</evidence>
<organism evidence="1 2">
    <name type="scientific">Calidithermus roseus</name>
    <dbReference type="NCBI Taxonomy" id="1644118"/>
    <lineage>
        <taxon>Bacteria</taxon>
        <taxon>Thermotogati</taxon>
        <taxon>Deinococcota</taxon>
        <taxon>Deinococci</taxon>
        <taxon>Thermales</taxon>
        <taxon>Thermaceae</taxon>
        <taxon>Calidithermus</taxon>
    </lineage>
</organism>
<proteinExistence type="predicted"/>
<evidence type="ECO:0000313" key="2">
    <source>
        <dbReference type="Proteomes" id="UP000265341"/>
    </source>
</evidence>
<accession>A0A399F0J7</accession>
<gene>
    <name evidence="1" type="ORF">Mrose_00151</name>
</gene>
<dbReference type="OrthoDB" id="1492065at2"/>
<sequence length="234" mass="25507">MRALSVRLKLNQIRCMGEGSAAPYLWTVFFKIDGDTARLGPLLTLRGTATVRGTLRNQSNLPDHDVDPGEVIAVPSLVGEFNTALRPIPLERPIGNVREVGGVVGCIALLMEEDNIQASAIAKGHMALDEAVRECLDRLMPTLGFAHPQPTEADLAATCSKIAGAVTRAVKDSVWAWDWFRGFDSVDDRIGSGVFCYTHAQLEQAVGTPGLEIYRRWSSEGDWELRGRVTASFA</sequence>
<dbReference type="RefSeq" id="WP_119275530.1">
    <property type="nucleotide sequence ID" value="NZ_QWLA01000002.1"/>
</dbReference>
<comment type="caution">
    <text evidence="1">The sequence shown here is derived from an EMBL/GenBank/DDBJ whole genome shotgun (WGS) entry which is preliminary data.</text>
</comment>
<dbReference type="EMBL" id="QWLA01000002">
    <property type="protein sequence ID" value="RIH89563.1"/>
    <property type="molecule type" value="Genomic_DNA"/>
</dbReference>
<reference evidence="1 2" key="1">
    <citation type="submission" date="2018-08" db="EMBL/GenBank/DDBJ databases">
        <title>Meiothermus roseus NBRC 110900 genome sequencing project.</title>
        <authorList>
            <person name="Da Costa M.S."/>
            <person name="Albuquerque L."/>
            <person name="Raposo P."/>
            <person name="Froufe H.J.C."/>
            <person name="Barroso C.S."/>
            <person name="Egas C."/>
        </authorList>
    </citation>
    <scope>NUCLEOTIDE SEQUENCE [LARGE SCALE GENOMIC DNA]</scope>
    <source>
        <strain evidence="1 2">NBRC 110900</strain>
    </source>
</reference>
<protein>
    <submittedName>
        <fullName evidence="1">Uncharacterized protein</fullName>
    </submittedName>
</protein>
<dbReference type="AlphaFoldDB" id="A0A399F0J7"/>
<name>A0A399F0J7_9DEIN</name>
<dbReference type="Proteomes" id="UP000265341">
    <property type="component" value="Unassembled WGS sequence"/>
</dbReference>